<dbReference type="AlphaFoldDB" id="A0A645J6D6"/>
<name>A0A645J6D6_9ZZZZ</name>
<protein>
    <submittedName>
        <fullName evidence="1">Uncharacterized protein</fullName>
    </submittedName>
</protein>
<accession>A0A645J6D6</accession>
<reference evidence="1" key="1">
    <citation type="submission" date="2019-08" db="EMBL/GenBank/DDBJ databases">
        <authorList>
            <person name="Kucharzyk K."/>
            <person name="Murdoch R.W."/>
            <person name="Higgins S."/>
            <person name="Loffler F."/>
        </authorList>
    </citation>
    <scope>NUCLEOTIDE SEQUENCE</scope>
</reference>
<gene>
    <name evidence="1" type="ORF">SDC9_203719</name>
</gene>
<organism evidence="1">
    <name type="scientific">bioreactor metagenome</name>
    <dbReference type="NCBI Taxonomy" id="1076179"/>
    <lineage>
        <taxon>unclassified sequences</taxon>
        <taxon>metagenomes</taxon>
        <taxon>ecological metagenomes</taxon>
    </lineage>
</organism>
<sequence>MIAGDDHQRREDERLHALVMLEARDHVLDHRSRLDRAEGEASGGLLIERELELAVHRVCRVVRRAVAHEDDHGVLLREILRETLDEDVGHQVAVGG</sequence>
<evidence type="ECO:0000313" key="1">
    <source>
        <dbReference type="EMBL" id="MPN56034.1"/>
    </source>
</evidence>
<comment type="caution">
    <text evidence="1">The sequence shown here is derived from an EMBL/GenBank/DDBJ whole genome shotgun (WGS) entry which is preliminary data.</text>
</comment>
<dbReference type="EMBL" id="VSSQ01125935">
    <property type="protein sequence ID" value="MPN56034.1"/>
    <property type="molecule type" value="Genomic_DNA"/>
</dbReference>
<proteinExistence type="predicted"/>